<dbReference type="PROSITE" id="PS51633">
    <property type="entry name" value="CXC"/>
    <property type="match status" value="1"/>
</dbReference>
<dbReference type="GO" id="GO:0031507">
    <property type="term" value="P:heterochromatin formation"/>
    <property type="evidence" value="ECO:0007669"/>
    <property type="project" value="TreeGrafter"/>
</dbReference>
<accession>A0A9P5JVB7</accession>
<dbReference type="GO" id="GO:0003682">
    <property type="term" value="F:chromatin binding"/>
    <property type="evidence" value="ECO:0007669"/>
    <property type="project" value="TreeGrafter"/>
</dbReference>
<dbReference type="PROSITE" id="PS50280">
    <property type="entry name" value="SET"/>
    <property type="match status" value="1"/>
</dbReference>
<keyword evidence="1" id="KW-0489">Methyltransferase</keyword>
<evidence type="ECO:0000256" key="1">
    <source>
        <dbReference type="ARBA" id="ARBA00022603"/>
    </source>
</evidence>
<dbReference type="Proteomes" id="UP000759537">
    <property type="component" value="Unassembled WGS sequence"/>
</dbReference>
<evidence type="ECO:0000256" key="4">
    <source>
        <dbReference type="ARBA" id="ARBA00023015"/>
    </source>
</evidence>
<keyword evidence="5" id="KW-0804">Transcription</keyword>
<dbReference type="Pfam" id="PF00856">
    <property type="entry name" value="SET"/>
    <property type="match status" value="1"/>
</dbReference>
<dbReference type="GO" id="GO:0046976">
    <property type="term" value="F:histone H3K27 methyltransferase activity"/>
    <property type="evidence" value="ECO:0007669"/>
    <property type="project" value="TreeGrafter"/>
</dbReference>
<feature type="domain" description="SET" evidence="7">
    <location>
        <begin position="537"/>
        <end position="654"/>
    </location>
</feature>
<evidence type="ECO:0000259" key="7">
    <source>
        <dbReference type="PROSITE" id="PS50280"/>
    </source>
</evidence>
<organism evidence="9 10">
    <name type="scientific">Russula ochroleuca</name>
    <dbReference type="NCBI Taxonomy" id="152965"/>
    <lineage>
        <taxon>Eukaryota</taxon>
        <taxon>Fungi</taxon>
        <taxon>Dikarya</taxon>
        <taxon>Basidiomycota</taxon>
        <taxon>Agaricomycotina</taxon>
        <taxon>Agaricomycetes</taxon>
        <taxon>Russulales</taxon>
        <taxon>Russulaceae</taxon>
        <taxon>Russula</taxon>
    </lineage>
</organism>
<dbReference type="PANTHER" id="PTHR45747">
    <property type="entry name" value="HISTONE-LYSINE N-METHYLTRANSFERASE E(Z)"/>
    <property type="match status" value="1"/>
</dbReference>
<dbReference type="InterPro" id="IPR046341">
    <property type="entry name" value="SET_dom_sf"/>
</dbReference>
<evidence type="ECO:0000256" key="5">
    <source>
        <dbReference type="ARBA" id="ARBA00023163"/>
    </source>
</evidence>
<evidence type="ECO:0000256" key="2">
    <source>
        <dbReference type="ARBA" id="ARBA00022679"/>
    </source>
</evidence>
<dbReference type="InterPro" id="IPR045318">
    <property type="entry name" value="EZH1/2-like"/>
</dbReference>
<evidence type="ECO:0000256" key="6">
    <source>
        <dbReference type="SAM" id="MobiDB-lite"/>
    </source>
</evidence>
<comment type="caution">
    <text evidence="9">The sequence shown here is derived from an EMBL/GenBank/DDBJ whole genome shotgun (WGS) entry which is preliminary data.</text>
</comment>
<dbReference type="OrthoDB" id="6141102at2759"/>
<keyword evidence="2" id="KW-0808">Transferase</keyword>
<dbReference type="EMBL" id="WHVB01000041">
    <property type="protein sequence ID" value="KAF8466499.1"/>
    <property type="molecule type" value="Genomic_DNA"/>
</dbReference>
<keyword evidence="10" id="KW-1185">Reference proteome</keyword>
<dbReference type="Gene3D" id="2.170.270.10">
    <property type="entry name" value="SET domain"/>
    <property type="match status" value="1"/>
</dbReference>
<dbReference type="SMART" id="SM00317">
    <property type="entry name" value="SET"/>
    <property type="match status" value="1"/>
</dbReference>
<evidence type="ECO:0000256" key="3">
    <source>
        <dbReference type="ARBA" id="ARBA00022691"/>
    </source>
</evidence>
<protein>
    <recommendedName>
        <fullName evidence="11">SET domain-containing protein</fullName>
    </recommendedName>
</protein>
<evidence type="ECO:0000313" key="10">
    <source>
        <dbReference type="Proteomes" id="UP000759537"/>
    </source>
</evidence>
<keyword evidence="4" id="KW-0805">Transcription regulation</keyword>
<name>A0A9P5JVB7_9AGAM</name>
<evidence type="ECO:0000259" key="8">
    <source>
        <dbReference type="PROSITE" id="PS51633"/>
    </source>
</evidence>
<sequence length="662" mass="74987">MSLDASTSDNTDPLATQDQVPSSNEDDEKIQENRTLAFLVYREVWDEFNKWKLEDCKRQLRLLEQPLPPPNIAEAAHKMASAFLTDGDESGDVEIIYICDTDDDIPLDVGGATVLTCETVSLKLPPDFAPHPPYESCTPAVQTIALRENEEQLPFIPYADDPTWDIGMYLSQYEAFAWENLVDPDVEVIQFEVLRRLHFGHRLSLDDIDATCVLLALRPNNRFGLIYQMTQRDELFWPGMMAEFPTADDGSERRGFNFRAHEPDVDDLRGRIESVIPRFCANPGCIHTHCHRHGNTIDDFASPPAAVPRLTSKDYPEGASCGSLCFREIDSSFQEDSVQWGSSEVDELRCILEIMPDTIPCGLAKLVRRPCREVFIERRRFIPDEKVYSESSRVVTAREKLNYYKDSISGDITSGAYIPPGPCSHIGPCDKNNANCICAQKSVHCTRSCHCSLTCKHRWPGCRCNKETDKKITQTCKTESCRCRKMGWECDSMVCECDNHSYVHRRKPRPKTKQPRMIRPDGKHYCQNSDIQRGLAAELEIKRGAFGLGCFAVKKIRPDQFIGEYVGELSVSAEDKRELLRKHVGLNYSFGLNLQHIIDSARVGNETRYINHGTEEDGLANASAKTTLVLGEPRIALYATKEIKAGGEILFDYGENYWIWKS</sequence>
<keyword evidence="3" id="KW-0949">S-adenosyl-L-methionine</keyword>
<evidence type="ECO:0000313" key="9">
    <source>
        <dbReference type="EMBL" id="KAF8466499.1"/>
    </source>
</evidence>
<dbReference type="AlphaFoldDB" id="A0A9P5JVB7"/>
<feature type="domain" description="CXC" evidence="8">
    <location>
        <begin position="398"/>
        <end position="515"/>
    </location>
</feature>
<dbReference type="InterPro" id="IPR001214">
    <property type="entry name" value="SET_dom"/>
</dbReference>
<dbReference type="PANTHER" id="PTHR45747:SF4">
    <property type="entry name" value="HISTONE-LYSINE N-METHYLTRANSFERASE E(Z)"/>
    <property type="match status" value="1"/>
</dbReference>
<reference evidence="9" key="1">
    <citation type="submission" date="2019-10" db="EMBL/GenBank/DDBJ databases">
        <authorList>
            <consortium name="DOE Joint Genome Institute"/>
            <person name="Kuo A."/>
            <person name="Miyauchi S."/>
            <person name="Kiss E."/>
            <person name="Drula E."/>
            <person name="Kohler A."/>
            <person name="Sanchez-Garcia M."/>
            <person name="Andreopoulos B."/>
            <person name="Barry K.W."/>
            <person name="Bonito G."/>
            <person name="Buee M."/>
            <person name="Carver A."/>
            <person name="Chen C."/>
            <person name="Cichocki N."/>
            <person name="Clum A."/>
            <person name="Culley D."/>
            <person name="Crous P.W."/>
            <person name="Fauchery L."/>
            <person name="Girlanda M."/>
            <person name="Hayes R."/>
            <person name="Keri Z."/>
            <person name="LaButti K."/>
            <person name="Lipzen A."/>
            <person name="Lombard V."/>
            <person name="Magnuson J."/>
            <person name="Maillard F."/>
            <person name="Morin E."/>
            <person name="Murat C."/>
            <person name="Nolan M."/>
            <person name="Ohm R."/>
            <person name="Pangilinan J."/>
            <person name="Pereira M."/>
            <person name="Perotto S."/>
            <person name="Peter M."/>
            <person name="Riley R."/>
            <person name="Sitrit Y."/>
            <person name="Stielow B."/>
            <person name="Szollosi G."/>
            <person name="Zifcakova L."/>
            <person name="Stursova M."/>
            <person name="Spatafora J.W."/>
            <person name="Tedersoo L."/>
            <person name="Vaario L.-M."/>
            <person name="Yamada A."/>
            <person name="Yan M."/>
            <person name="Wang P."/>
            <person name="Xu J."/>
            <person name="Bruns T."/>
            <person name="Baldrian P."/>
            <person name="Vilgalys R."/>
            <person name="Henrissat B."/>
            <person name="Grigoriev I.V."/>
            <person name="Hibbett D."/>
            <person name="Nagy L.G."/>
            <person name="Martin F.M."/>
        </authorList>
    </citation>
    <scope>NUCLEOTIDE SEQUENCE</scope>
    <source>
        <strain evidence="9">Prilba</strain>
    </source>
</reference>
<reference evidence="9" key="2">
    <citation type="journal article" date="2020" name="Nat. Commun.">
        <title>Large-scale genome sequencing of mycorrhizal fungi provides insights into the early evolution of symbiotic traits.</title>
        <authorList>
            <person name="Miyauchi S."/>
            <person name="Kiss E."/>
            <person name="Kuo A."/>
            <person name="Drula E."/>
            <person name="Kohler A."/>
            <person name="Sanchez-Garcia M."/>
            <person name="Morin E."/>
            <person name="Andreopoulos B."/>
            <person name="Barry K.W."/>
            <person name="Bonito G."/>
            <person name="Buee M."/>
            <person name="Carver A."/>
            <person name="Chen C."/>
            <person name="Cichocki N."/>
            <person name="Clum A."/>
            <person name="Culley D."/>
            <person name="Crous P.W."/>
            <person name="Fauchery L."/>
            <person name="Girlanda M."/>
            <person name="Hayes R.D."/>
            <person name="Keri Z."/>
            <person name="LaButti K."/>
            <person name="Lipzen A."/>
            <person name="Lombard V."/>
            <person name="Magnuson J."/>
            <person name="Maillard F."/>
            <person name="Murat C."/>
            <person name="Nolan M."/>
            <person name="Ohm R.A."/>
            <person name="Pangilinan J."/>
            <person name="Pereira M.F."/>
            <person name="Perotto S."/>
            <person name="Peter M."/>
            <person name="Pfister S."/>
            <person name="Riley R."/>
            <person name="Sitrit Y."/>
            <person name="Stielow J.B."/>
            <person name="Szollosi G."/>
            <person name="Zifcakova L."/>
            <person name="Stursova M."/>
            <person name="Spatafora J.W."/>
            <person name="Tedersoo L."/>
            <person name="Vaario L.M."/>
            <person name="Yamada A."/>
            <person name="Yan M."/>
            <person name="Wang P."/>
            <person name="Xu J."/>
            <person name="Bruns T."/>
            <person name="Baldrian P."/>
            <person name="Vilgalys R."/>
            <person name="Dunand C."/>
            <person name="Henrissat B."/>
            <person name="Grigoriev I.V."/>
            <person name="Hibbett D."/>
            <person name="Nagy L.G."/>
            <person name="Martin F.M."/>
        </authorList>
    </citation>
    <scope>NUCLEOTIDE SEQUENCE</scope>
    <source>
        <strain evidence="9">Prilba</strain>
    </source>
</reference>
<proteinExistence type="predicted"/>
<feature type="region of interest" description="Disordered" evidence="6">
    <location>
        <begin position="1"/>
        <end position="29"/>
    </location>
</feature>
<gene>
    <name evidence="9" type="ORF">DFH94DRAFT_781237</name>
</gene>
<dbReference type="GO" id="GO:0035098">
    <property type="term" value="C:ESC/E(Z) complex"/>
    <property type="evidence" value="ECO:0007669"/>
    <property type="project" value="TreeGrafter"/>
</dbReference>
<dbReference type="GO" id="GO:0032259">
    <property type="term" value="P:methylation"/>
    <property type="evidence" value="ECO:0007669"/>
    <property type="project" value="UniProtKB-KW"/>
</dbReference>
<dbReference type="SUPFAM" id="SSF82199">
    <property type="entry name" value="SET domain"/>
    <property type="match status" value="1"/>
</dbReference>
<dbReference type="InterPro" id="IPR026489">
    <property type="entry name" value="CXC_dom"/>
</dbReference>
<evidence type="ECO:0008006" key="11">
    <source>
        <dbReference type="Google" id="ProtNLM"/>
    </source>
</evidence>
<feature type="compositionally biased region" description="Polar residues" evidence="6">
    <location>
        <begin position="1"/>
        <end position="23"/>
    </location>
</feature>